<proteinExistence type="predicted"/>
<dbReference type="OrthoDB" id="5987385at2759"/>
<dbReference type="PANTHER" id="PTHR33332">
    <property type="entry name" value="REVERSE TRANSCRIPTASE DOMAIN-CONTAINING PROTEIN"/>
    <property type="match status" value="1"/>
</dbReference>
<reference evidence="1" key="1">
    <citation type="submission" date="2019-04" db="EMBL/GenBank/DDBJ databases">
        <title>Genome assembly of Zosterops borbonicus 15179.</title>
        <authorList>
            <person name="Leroy T."/>
            <person name="Anselmetti Y."/>
            <person name="Tilak M.-K."/>
            <person name="Nabholz B."/>
        </authorList>
    </citation>
    <scope>NUCLEOTIDE SEQUENCE</scope>
    <source>
        <strain evidence="1">HGM_15179</strain>
        <tissue evidence="1">Muscle</tissue>
    </source>
</reference>
<evidence type="ECO:0000313" key="2">
    <source>
        <dbReference type="Proteomes" id="UP000796761"/>
    </source>
</evidence>
<gene>
    <name evidence="1" type="ORF">HGM15179_016735</name>
</gene>
<protein>
    <submittedName>
        <fullName evidence="1">Uncharacterized protein</fullName>
    </submittedName>
</protein>
<keyword evidence="2" id="KW-1185">Reference proteome</keyword>
<accession>A0A8K1LDX8</accession>
<dbReference type="EMBL" id="SWJQ01000878">
    <property type="protein sequence ID" value="TRZ10370.1"/>
    <property type="molecule type" value="Genomic_DNA"/>
</dbReference>
<dbReference type="Proteomes" id="UP000796761">
    <property type="component" value="Unassembled WGS sequence"/>
</dbReference>
<organism evidence="1 2">
    <name type="scientific">Zosterops borbonicus</name>
    <dbReference type="NCBI Taxonomy" id="364589"/>
    <lineage>
        <taxon>Eukaryota</taxon>
        <taxon>Metazoa</taxon>
        <taxon>Chordata</taxon>
        <taxon>Craniata</taxon>
        <taxon>Vertebrata</taxon>
        <taxon>Euteleostomi</taxon>
        <taxon>Archelosauria</taxon>
        <taxon>Archosauria</taxon>
        <taxon>Dinosauria</taxon>
        <taxon>Saurischia</taxon>
        <taxon>Theropoda</taxon>
        <taxon>Coelurosauria</taxon>
        <taxon>Aves</taxon>
        <taxon>Neognathae</taxon>
        <taxon>Neoaves</taxon>
        <taxon>Telluraves</taxon>
        <taxon>Australaves</taxon>
        <taxon>Passeriformes</taxon>
        <taxon>Sylvioidea</taxon>
        <taxon>Zosteropidae</taxon>
        <taxon>Zosterops</taxon>
    </lineage>
</organism>
<sequence>MGKQLCREGPRCPGGQQAVHEPALFHVVSWDSLSRAFPPGQGKDPPCSALVRPHLECCVQFWPPQYKRDMELLEQVQQRATKMMEGLKHLSYKDRLREVGLFSLKKRQLRGDLINVCRYLKGMCQENGTRLLVVPSNGIRGNGQKQIHRSFLLNMRKNFFTVQVAMHWNRLARGVVESPSLQIFRNHQDIILCCVL</sequence>
<evidence type="ECO:0000313" key="1">
    <source>
        <dbReference type="EMBL" id="TRZ10370.1"/>
    </source>
</evidence>
<comment type="caution">
    <text evidence="1">The sequence shown here is derived from an EMBL/GenBank/DDBJ whole genome shotgun (WGS) entry which is preliminary data.</text>
</comment>
<name>A0A8K1LDX8_9PASS</name>
<dbReference type="AlphaFoldDB" id="A0A8K1LDX8"/>